<organism evidence="1 2">
    <name type="scientific">Hoylesella enoeca</name>
    <dbReference type="NCBI Taxonomy" id="76123"/>
    <lineage>
        <taxon>Bacteria</taxon>
        <taxon>Pseudomonadati</taxon>
        <taxon>Bacteroidota</taxon>
        <taxon>Bacteroidia</taxon>
        <taxon>Bacteroidales</taxon>
        <taxon>Prevotellaceae</taxon>
        <taxon>Hoylesella</taxon>
    </lineage>
</organism>
<dbReference type="InterPro" id="IPR032299">
    <property type="entry name" value="DUF4843"/>
</dbReference>
<evidence type="ECO:0008006" key="3">
    <source>
        <dbReference type="Google" id="ProtNLM"/>
    </source>
</evidence>
<dbReference type="eggNOG" id="ENOG5033TCF">
    <property type="taxonomic scope" value="Bacteria"/>
</dbReference>
<sequence>MKKILYTALLFILLIQGCKEDEKLLYNDKARAELVSRDKNPPADYSYSFVWGSASRDRDTVYIPVRVIGGSSNVDRHVTFEQVSEYNITYTYDNTGRVKDSTVTERTDKAIAGKHYVALSDEAIQPLFTIRAGRISDNVGIVVLRDASLKTGSVRLRLRLKANGDFGLGERRLLGQTIIISDKLEMPSNWNYTTKAYLGKYSKPKHQLMLQVVGNKVDNAWIEEANKSKSFAVYWRSKFIEALDAFNSDPANIASGLAPMREDPSDPNSALVTFPSNV</sequence>
<accession>A0A0S2KLU4</accession>
<evidence type="ECO:0000313" key="2">
    <source>
        <dbReference type="Proteomes" id="UP000056252"/>
    </source>
</evidence>
<keyword evidence="2" id="KW-1185">Reference proteome</keyword>
<proteinExistence type="predicted"/>
<dbReference type="Proteomes" id="UP000056252">
    <property type="component" value="Chromosome"/>
</dbReference>
<dbReference type="RefSeq" id="WP_025065956.1">
    <property type="nucleotide sequence ID" value="NZ_CP013195.1"/>
</dbReference>
<name>A0A0S2KLU4_9BACT</name>
<dbReference type="EMBL" id="CP013195">
    <property type="protein sequence ID" value="ALO49044.1"/>
    <property type="molecule type" value="Genomic_DNA"/>
</dbReference>
<dbReference type="Pfam" id="PF16132">
    <property type="entry name" value="DUF4843"/>
    <property type="match status" value="1"/>
</dbReference>
<reference evidence="2" key="1">
    <citation type="submission" date="2015-11" db="EMBL/GenBank/DDBJ databases">
        <authorList>
            <person name="Holder M.E."/>
            <person name="Ajami N.J."/>
            <person name="Petrosino J.F."/>
        </authorList>
    </citation>
    <scope>NUCLEOTIDE SEQUENCE [LARGE SCALE GENOMIC DNA]</scope>
    <source>
        <strain evidence="2">F0113</strain>
    </source>
</reference>
<dbReference type="PROSITE" id="PS51257">
    <property type="entry name" value="PROKAR_LIPOPROTEIN"/>
    <property type="match status" value="1"/>
</dbReference>
<dbReference type="STRING" id="76123.AS203_08085"/>
<evidence type="ECO:0000313" key="1">
    <source>
        <dbReference type="EMBL" id="ALO49044.1"/>
    </source>
</evidence>
<gene>
    <name evidence="1" type="ORF">AS203_08085</name>
</gene>
<protein>
    <recommendedName>
        <fullName evidence="3">DUF4843 domain-containing protein</fullName>
    </recommendedName>
</protein>
<dbReference type="OrthoDB" id="1092914at2"/>
<dbReference type="KEGG" id="peo:AS203_08085"/>
<dbReference type="AlphaFoldDB" id="A0A0S2KLU4"/>